<proteinExistence type="inferred from homology"/>
<dbReference type="GO" id="GO:0005829">
    <property type="term" value="C:cytosol"/>
    <property type="evidence" value="ECO:0007669"/>
    <property type="project" value="UniProtKB-ARBA"/>
</dbReference>
<dbReference type="FunFam" id="3.30.160.20:FF:000004">
    <property type="entry name" value="Peptide chain release factor 1"/>
    <property type="match status" value="1"/>
</dbReference>
<dbReference type="GO" id="GO:0016149">
    <property type="term" value="F:translation release factor activity, codon specific"/>
    <property type="evidence" value="ECO:0007669"/>
    <property type="project" value="UniProtKB-UniRule"/>
</dbReference>
<feature type="modified residue" description="N5-methylglutamine" evidence="8">
    <location>
        <position position="233"/>
    </location>
</feature>
<dbReference type="AlphaFoldDB" id="A0A540V2D3"/>
<dbReference type="InterPro" id="IPR045853">
    <property type="entry name" value="Pep_chain_release_fac_I_sf"/>
</dbReference>
<reference evidence="11 12" key="1">
    <citation type="submission" date="2019-06" db="EMBL/GenBank/DDBJ databases">
        <title>Genome sequence of Ureibacillus terrenus.</title>
        <authorList>
            <person name="Maclea K.S."/>
            <person name="Simoes M."/>
        </authorList>
    </citation>
    <scope>NUCLEOTIDE SEQUENCE [LARGE SCALE GENOMIC DNA]</scope>
    <source>
        <strain evidence="11 12">ATCC BAA-384</strain>
    </source>
</reference>
<dbReference type="RefSeq" id="WP_141602173.1">
    <property type="nucleotide sequence ID" value="NZ_JARMSC010000025.1"/>
</dbReference>
<evidence type="ECO:0000313" key="12">
    <source>
        <dbReference type="Proteomes" id="UP000315753"/>
    </source>
</evidence>
<dbReference type="NCBIfam" id="NF001859">
    <property type="entry name" value="PRK00591.1"/>
    <property type="match status" value="1"/>
</dbReference>
<evidence type="ECO:0000313" key="11">
    <source>
        <dbReference type="EMBL" id="TQE90881.1"/>
    </source>
</evidence>
<dbReference type="EMBL" id="VIGD01000008">
    <property type="protein sequence ID" value="TQE90881.1"/>
    <property type="molecule type" value="Genomic_DNA"/>
</dbReference>
<sequence>MFDKLQAVEDRYERLNELLSDPEIVNDPKKLRQYSKEQADLQETVEVYREYKKTKEELEQTREMLEEKLDPEMYELAKEEFSALKDKIEELEQRLKILLLPKDPNDDKNVIMEIRGAAGGDEANIFAGDLFRMYTRYAESKGWKVEVLEASPSSSGGYKEIIFMINGHGAYSKLKFENGAHRVQRVPQTESQGRIHTSTATVAVLPEVEDVEIEINEKDIRVDTFAASGAGGQHVNTTMSAVRMTHIPTGIVVSMQDERSQIKNREKAMRVLRARVADYYNREKQKELDAARKSAVGTGDRSERIRTYNYPQNRVTDHRIGLTIQKLDQVMEGKLDEIIDALIMEDQASKLAHLNEQE</sequence>
<comment type="subcellular location">
    <subcellularLocation>
        <location evidence="2 8">Cytoplasm</location>
    </subcellularLocation>
</comment>
<comment type="PTM">
    <text evidence="8">Methylated by PrmC. Methylation increases the termination efficiency of RF1.</text>
</comment>
<dbReference type="NCBIfam" id="TIGR00019">
    <property type="entry name" value="prfA"/>
    <property type="match status" value="1"/>
</dbReference>
<keyword evidence="9" id="KW-0175">Coiled coil</keyword>
<dbReference type="InterPro" id="IPR004373">
    <property type="entry name" value="RF-1"/>
</dbReference>
<dbReference type="HAMAP" id="MF_00093">
    <property type="entry name" value="Rel_fac_1"/>
    <property type="match status" value="1"/>
</dbReference>
<accession>A0A540V2D3</accession>
<dbReference type="InterPro" id="IPR000352">
    <property type="entry name" value="Pep_chain_release_fac_I"/>
</dbReference>
<dbReference type="Pfam" id="PF00472">
    <property type="entry name" value="RF-1"/>
    <property type="match status" value="1"/>
</dbReference>
<dbReference type="Gene3D" id="3.30.70.1660">
    <property type="match status" value="1"/>
</dbReference>
<evidence type="ECO:0000256" key="3">
    <source>
        <dbReference type="ARBA" id="ARBA00010835"/>
    </source>
</evidence>
<evidence type="ECO:0000256" key="9">
    <source>
        <dbReference type="SAM" id="Coils"/>
    </source>
</evidence>
<comment type="function">
    <text evidence="1 8">Peptide chain release factor 1 directs the termination of translation in response to the peptide chain termination codons UAG and UAA.</text>
</comment>
<dbReference type="OrthoDB" id="9806673at2"/>
<gene>
    <name evidence="8 11" type="primary">prfA</name>
    <name evidence="11" type="ORF">FKZ59_07690</name>
</gene>
<evidence type="ECO:0000256" key="7">
    <source>
        <dbReference type="ARBA" id="ARBA00050039"/>
    </source>
</evidence>
<comment type="similarity">
    <text evidence="3 8">Belongs to the prokaryotic/mitochondrial release factor family.</text>
</comment>
<dbReference type="InterPro" id="IPR005139">
    <property type="entry name" value="PCRF"/>
</dbReference>
<name>A0A540V2D3_9BACL</name>
<dbReference type="Proteomes" id="UP000315753">
    <property type="component" value="Unassembled WGS sequence"/>
</dbReference>
<evidence type="ECO:0000256" key="2">
    <source>
        <dbReference type="ARBA" id="ARBA00004496"/>
    </source>
</evidence>
<evidence type="ECO:0000256" key="4">
    <source>
        <dbReference type="ARBA" id="ARBA00022481"/>
    </source>
</evidence>
<evidence type="ECO:0000256" key="6">
    <source>
        <dbReference type="ARBA" id="ARBA00022917"/>
    </source>
</evidence>
<dbReference type="SUPFAM" id="SSF75620">
    <property type="entry name" value="Release factor"/>
    <property type="match status" value="1"/>
</dbReference>
<comment type="caution">
    <text evidence="11">The sequence shown here is derived from an EMBL/GenBank/DDBJ whole genome shotgun (WGS) entry which is preliminary data.</text>
</comment>
<keyword evidence="4 8" id="KW-0488">Methylation</keyword>
<evidence type="ECO:0000256" key="5">
    <source>
        <dbReference type="ARBA" id="ARBA00022490"/>
    </source>
</evidence>
<dbReference type="SMART" id="SM00937">
    <property type="entry name" value="PCRF"/>
    <property type="match status" value="1"/>
</dbReference>
<dbReference type="Pfam" id="PF03462">
    <property type="entry name" value="PCRF"/>
    <property type="match status" value="1"/>
</dbReference>
<dbReference type="FunFam" id="3.30.70.1660:FF:000002">
    <property type="entry name" value="Peptide chain release factor 1"/>
    <property type="match status" value="1"/>
</dbReference>
<organism evidence="11 12">
    <name type="scientific">Ureibacillus terrenus</name>
    <dbReference type="NCBI Taxonomy" id="118246"/>
    <lineage>
        <taxon>Bacteria</taxon>
        <taxon>Bacillati</taxon>
        <taxon>Bacillota</taxon>
        <taxon>Bacilli</taxon>
        <taxon>Bacillales</taxon>
        <taxon>Caryophanaceae</taxon>
        <taxon>Ureibacillus</taxon>
    </lineage>
</organism>
<dbReference type="PANTHER" id="PTHR43804:SF7">
    <property type="entry name" value="LD18447P"/>
    <property type="match status" value="1"/>
</dbReference>
<protein>
    <recommendedName>
        <fullName evidence="7 8">Peptide chain release factor 1</fullName>
        <shortName evidence="8">RF-1</shortName>
    </recommendedName>
</protein>
<keyword evidence="5 8" id="KW-0963">Cytoplasm</keyword>
<dbReference type="Gene3D" id="6.10.140.1950">
    <property type="match status" value="1"/>
</dbReference>
<dbReference type="InterPro" id="IPR050057">
    <property type="entry name" value="Prokaryotic/Mito_RF"/>
</dbReference>
<evidence type="ECO:0000259" key="10">
    <source>
        <dbReference type="PROSITE" id="PS00745"/>
    </source>
</evidence>
<dbReference type="PANTHER" id="PTHR43804">
    <property type="entry name" value="LD18447P"/>
    <property type="match status" value="1"/>
</dbReference>
<feature type="domain" description="Prokaryotic-type class I peptide chain release factors" evidence="10">
    <location>
        <begin position="226"/>
        <end position="242"/>
    </location>
</feature>
<feature type="coiled-coil region" evidence="9">
    <location>
        <begin position="41"/>
        <end position="94"/>
    </location>
</feature>
<keyword evidence="6 8" id="KW-0648">Protein biosynthesis</keyword>
<keyword evidence="12" id="KW-1185">Reference proteome</keyword>
<dbReference type="Gene3D" id="3.30.160.20">
    <property type="match status" value="1"/>
</dbReference>
<evidence type="ECO:0000256" key="8">
    <source>
        <dbReference type="HAMAP-Rule" id="MF_00093"/>
    </source>
</evidence>
<dbReference type="PROSITE" id="PS00745">
    <property type="entry name" value="RF_PROK_I"/>
    <property type="match status" value="1"/>
</dbReference>
<dbReference type="FunFam" id="3.30.70.1660:FF:000004">
    <property type="entry name" value="Peptide chain release factor 1"/>
    <property type="match status" value="1"/>
</dbReference>
<evidence type="ECO:0000256" key="1">
    <source>
        <dbReference type="ARBA" id="ARBA00002986"/>
    </source>
</evidence>